<dbReference type="InterPro" id="IPR029058">
    <property type="entry name" value="AB_hydrolase_fold"/>
</dbReference>
<sequence>MRARSGSPRCWTPSTPGGNRPDRGGVRQSGPADRVRRAADRAAQPRIRLLTADYGRFLIQDLLPFVRGEVAITEDPARRTLCGISSGGICAFTAAWHFPEQFGRVISHCGSFVNIRGGHNWPFILRATPRKPLRVFLQSGTGDGVHFTGDWPQGNQAMAKALDWAGYDYRFEFGVGGHSLRHGGAIFADTLRWIWRD</sequence>
<dbReference type="PANTHER" id="PTHR48098:SF3">
    <property type="entry name" value="IRON(III) ENTEROBACTIN ESTERASE"/>
    <property type="match status" value="1"/>
</dbReference>
<evidence type="ECO:0000256" key="1">
    <source>
        <dbReference type="SAM" id="MobiDB-lite"/>
    </source>
</evidence>
<protein>
    <recommendedName>
        <fullName evidence="3">Esterase</fullName>
    </recommendedName>
</protein>
<dbReference type="EMBL" id="CP068570">
    <property type="protein sequence ID" value="QQZ52055.1"/>
    <property type="molecule type" value="Genomic_DNA"/>
</dbReference>
<dbReference type="Pfam" id="PF00756">
    <property type="entry name" value="Esterase"/>
    <property type="match status" value="1"/>
</dbReference>
<dbReference type="AlphaFoldDB" id="A0A974S9D5"/>
<dbReference type="Gene3D" id="3.40.50.1820">
    <property type="entry name" value="alpha/beta hydrolase"/>
    <property type="match status" value="1"/>
</dbReference>
<name>A0A974S9D5_9CAUL</name>
<dbReference type="InterPro" id="IPR000801">
    <property type="entry name" value="Esterase-like"/>
</dbReference>
<evidence type="ECO:0000313" key="2">
    <source>
        <dbReference type="EMBL" id="QQZ52055.1"/>
    </source>
</evidence>
<feature type="region of interest" description="Disordered" evidence="1">
    <location>
        <begin position="1"/>
        <end position="39"/>
    </location>
</feature>
<dbReference type="SUPFAM" id="SSF53474">
    <property type="entry name" value="alpha/beta-Hydrolases"/>
    <property type="match status" value="1"/>
</dbReference>
<gene>
    <name evidence="2" type="ORF">JKL49_21880</name>
</gene>
<accession>A0A974S9D5</accession>
<organism evidence="2">
    <name type="scientific">Phenylobacterium glaciei</name>
    <dbReference type="NCBI Taxonomy" id="2803784"/>
    <lineage>
        <taxon>Bacteria</taxon>
        <taxon>Pseudomonadati</taxon>
        <taxon>Pseudomonadota</taxon>
        <taxon>Alphaproteobacteria</taxon>
        <taxon>Caulobacterales</taxon>
        <taxon>Caulobacteraceae</taxon>
        <taxon>Phenylobacterium</taxon>
    </lineage>
</organism>
<proteinExistence type="predicted"/>
<dbReference type="PANTHER" id="PTHR48098">
    <property type="entry name" value="ENTEROCHELIN ESTERASE-RELATED"/>
    <property type="match status" value="1"/>
</dbReference>
<evidence type="ECO:0008006" key="3">
    <source>
        <dbReference type="Google" id="ProtNLM"/>
    </source>
</evidence>
<reference evidence="2" key="1">
    <citation type="submission" date="2021-01" db="EMBL/GenBank/DDBJ databases">
        <title>Genome sequence of Phenylobacterium sp. 20VBR1 isolated from a valley glaceir, Ny-Alesund, Svalbard.</title>
        <authorList>
            <person name="Thomas F.A."/>
            <person name="Krishnan K.P."/>
            <person name="Sinha R.K."/>
        </authorList>
    </citation>
    <scope>NUCLEOTIDE SEQUENCE</scope>
    <source>
        <strain evidence="2">20VBR1</strain>
    </source>
</reference>
<dbReference type="InterPro" id="IPR050583">
    <property type="entry name" value="Mycobacterial_A85_antigen"/>
</dbReference>